<keyword evidence="1" id="KW-1133">Transmembrane helix</keyword>
<protein>
    <submittedName>
        <fullName evidence="2">Uncharacterized protein</fullName>
    </submittedName>
</protein>
<dbReference type="EMBL" id="CAMAPE010000005">
    <property type="protein sequence ID" value="CAH9070369.1"/>
    <property type="molecule type" value="Genomic_DNA"/>
</dbReference>
<dbReference type="OrthoDB" id="603047at2759"/>
<reference evidence="2" key="1">
    <citation type="submission" date="2022-07" db="EMBL/GenBank/DDBJ databases">
        <authorList>
            <person name="Macas J."/>
            <person name="Novak P."/>
            <person name="Neumann P."/>
        </authorList>
    </citation>
    <scope>NUCLEOTIDE SEQUENCE</scope>
</reference>
<dbReference type="Proteomes" id="UP001152484">
    <property type="component" value="Unassembled WGS sequence"/>
</dbReference>
<evidence type="ECO:0000256" key="1">
    <source>
        <dbReference type="SAM" id="Phobius"/>
    </source>
</evidence>
<sequence length="131" mass="14782">MDYEHAVYCWCGLKAPLCVGRESGRTIYDYQKWKVGGCGFFLCKEEVGIKEIVRDEEMKELVMAEEKSESADELKKLVEGLVLQISHVQSDVACVKTVIDNEAKVNKKSRKLYGLAMIVLLGLVGSVYLRM</sequence>
<evidence type="ECO:0000313" key="3">
    <source>
        <dbReference type="Proteomes" id="UP001152484"/>
    </source>
</evidence>
<keyword evidence="3" id="KW-1185">Reference proteome</keyword>
<gene>
    <name evidence="2" type="ORF">CEURO_LOCUS3631</name>
</gene>
<comment type="caution">
    <text evidence="2">The sequence shown here is derived from an EMBL/GenBank/DDBJ whole genome shotgun (WGS) entry which is preliminary data.</text>
</comment>
<evidence type="ECO:0000313" key="2">
    <source>
        <dbReference type="EMBL" id="CAH9070369.1"/>
    </source>
</evidence>
<proteinExistence type="predicted"/>
<keyword evidence="1" id="KW-0812">Transmembrane</keyword>
<feature type="transmembrane region" description="Helical" evidence="1">
    <location>
        <begin position="112"/>
        <end position="129"/>
    </location>
</feature>
<accession>A0A9P0YPI0</accession>
<organism evidence="2 3">
    <name type="scientific">Cuscuta europaea</name>
    <name type="common">European dodder</name>
    <dbReference type="NCBI Taxonomy" id="41803"/>
    <lineage>
        <taxon>Eukaryota</taxon>
        <taxon>Viridiplantae</taxon>
        <taxon>Streptophyta</taxon>
        <taxon>Embryophyta</taxon>
        <taxon>Tracheophyta</taxon>
        <taxon>Spermatophyta</taxon>
        <taxon>Magnoliopsida</taxon>
        <taxon>eudicotyledons</taxon>
        <taxon>Gunneridae</taxon>
        <taxon>Pentapetalae</taxon>
        <taxon>asterids</taxon>
        <taxon>lamiids</taxon>
        <taxon>Solanales</taxon>
        <taxon>Convolvulaceae</taxon>
        <taxon>Cuscuteae</taxon>
        <taxon>Cuscuta</taxon>
        <taxon>Cuscuta subgen. Cuscuta</taxon>
    </lineage>
</organism>
<name>A0A9P0YPI0_CUSEU</name>
<dbReference type="AlphaFoldDB" id="A0A9P0YPI0"/>
<keyword evidence="1" id="KW-0472">Membrane</keyword>